<feature type="region of interest" description="Disordered" evidence="12">
    <location>
        <begin position="1"/>
        <end position="39"/>
    </location>
</feature>
<dbReference type="InterPro" id="IPR036179">
    <property type="entry name" value="Ig-like_dom_sf"/>
</dbReference>
<dbReference type="CDD" id="cd16842">
    <property type="entry name" value="Ig_SLAM-like_N"/>
    <property type="match status" value="1"/>
</dbReference>
<dbReference type="InterPro" id="IPR015631">
    <property type="entry name" value="CD2/SLAM_rcpt"/>
</dbReference>
<dbReference type="FunFam" id="2.60.40.10:FF:000820">
    <property type="entry name" value="SLAM family member 7"/>
    <property type="match status" value="1"/>
</dbReference>
<feature type="transmembrane region" description="Helical" evidence="13">
    <location>
        <begin position="246"/>
        <end position="269"/>
    </location>
</feature>
<dbReference type="GO" id="GO:0042110">
    <property type="term" value="P:T cell activation"/>
    <property type="evidence" value="ECO:0007669"/>
    <property type="project" value="TreeGrafter"/>
</dbReference>
<gene>
    <name evidence="15" type="ORF">HPG69_003913</name>
</gene>
<comment type="caution">
    <text evidence="15">The sequence shown here is derived from an EMBL/GenBank/DDBJ whole genome shotgun (WGS) entry which is preliminary data.</text>
</comment>
<evidence type="ECO:0000256" key="7">
    <source>
        <dbReference type="ARBA" id="ARBA00023130"/>
    </source>
</evidence>
<protein>
    <recommendedName>
        <fullName evidence="14">Ig-like domain-containing protein</fullName>
    </recommendedName>
</protein>
<dbReference type="Pfam" id="PF07686">
    <property type="entry name" value="V-set"/>
    <property type="match status" value="1"/>
</dbReference>
<dbReference type="GO" id="GO:0009897">
    <property type="term" value="C:external side of plasma membrane"/>
    <property type="evidence" value="ECO:0007669"/>
    <property type="project" value="TreeGrafter"/>
</dbReference>
<keyword evidence="7" id="KW-1064">Adaptive immunity</keyword>
<keyword evidence="3 13" id="KW-0812">Transmembrane</keyword>
<comment type="subcellular location">
    <subcellularLocation>
        <location evidence="1">Membrane</location>
        <topology evidence="1">Single-pass type I membrane protein</topology>
    </subcellularLocation>
</comment>
<evidence type="ECO:0000256" key="10">
    <source>
        <dbReference type="ARBA" id="ARBA00023180"/>
    </source>
</evidence>
<evidence type="ECO:0000256" key="12">
    <source>
        <dbReference type="SAM" id="MobiDB-lite"/>
    </source>
</evidence>
<feature type="non-terminal residue" evidence="15">
    <location>
        <position position="356"/>
    </location>
</feature>
<evidence type="ECO:0000256" key="8">
    <source>
        <dbReference type="ARBA" id="ARBA00023136"/>
    </source>
</evidence>
<evidence type="ECO:0000256" key="6">
    <source>
        <dbReference type="ARBA" id="ARBA00022989"/>
    </source>
</evidence>
<keyword evidence="6 13" id="KW-1133">Transmembrane helix</keyword>
<keyword evidence="16" id="KW-1185">Reference proteome</keyword>
<accession>A0A7J7EIE5</accession>
<evidence type="ECO:0000259" key="14">
    <source>
        <dbReference type="PROSITE" id="PS50835"/>
    </source>
</evidence>
<dbReference type="Gene3D" id="2.60.40.10">
    <property type="entry name" value="Immunoglobulins"/>
    <property type="match status" value="2"/>
</dbReference>
<evidence type="ECO:0000256" key="9">
    <source>
        <dbReference type="ARBA" id="ARBA00023157"/>
    </source>
</evidence>
<dbReference type="Proteomes" id="UP000551758">
    <property type="component" value="Unassembled WGS sequence"/>
</dbReference>
<evidence type="ECO:0000256" key="2">
    <source>
        <dbReference type="ARBA" id="ARBA00022588"/>
    </source>
</evidence>
<dbReference type="GO" id="GO:0045087">
    <property type="term" value="P:innate immune response"/>
    <property type="evidence" value="ECO:0007669"/>
    <property type="project" value="UniProtKB-KW"/>
</dbReference>
<evidence type="ECO:0000256" key="11">
    <source>
        <dbReference type="ARBA" id="ARBA00023319"/>
    </source>
</evidence>
<name>A0A7J7EIE5_DICBM</name>
<evidence type="ECO:0000313" key="16">
    <source>
        <dbReference type="Proteomes" id="UP000551758"/>
    </source>
</evidence>
<dbReference type="PANTHER" id="PTHR12080:SF46">
    <property type="entry name" value="SLAM FAMILY MEMBER 7"/>
    <property type="match status" value="1"/>
</dbReference>
<keyword evidence="5" id="KW-0391">Immunity</keyword>
<reference evidence="15 16" key="1">
    <citation type="journal article" date="2020" name="Mol. Biol. Evol.">
        <title>Interspecific Gene Flow and the Evolution of Specialization in Black and White Rhinoceros.</title>
        <authorList>
            <person name="Moodley Y."/>
            <person name="Westbury M.V."/>
            <person name="Russo I.M."/>
            <person name="Gopalakrishnan S."/>
            <person name="Rakotoarivelo A."/>
            <person name="Olsen R.A."/>
            <person name="Prost S."/>
            <person name="Tunstall T."/>
            <person name="Ryder O.A."/>
            <person name="Dalen L."/>
            <person name="Bruford M.W."/>
        </authorList>
    </citation>
    <scope>NUCLEOTIDE SEQUENCE [LARGE SCALE GENOMIC DNA]</scope>
    <source>
        <strain evidence="15">SBR-YM</strain>
        <tissue evidence="15">Skin</tissue>
    </source>
</reference>
<dbReference type="InterPro" id="IPR007110">
    <property type="entry name" value="Ig-like_dom"/>
</dbReference>
<evidence type="ECO:0000256" key="4">
    <source>
        <dbReference type="ARBA" id="ARBA00022729"/>
    </source>
</evidence>
<evidence type="ECO:0000256" key="13">
    <source>
        <dbReference type="SAM" id="Phobius"/>
    </source>
</evidence>
<dbReference type="FunFam" id="2.60.40.10:FF:000470">
    <property type="entry name" value="SLAM family member 7"/>
    <property type="match status" value="1"/>
</dbReference>
<evidence type="ECO:0000313" key="15">
    <source>
        <dbReference type="EMBL" id="KAF5915404.1"/>
    </source>
</evidence>
<evidence type="ECO:0000256" key="5">
    <source>
        <dbReference type="ARBA" id="ARBA00022859"/>
    </source>
</evidence>
<sequence>GHLRADLPHAKKSESSPGQKTKDLLLQLPPPPKAGSAASGTLKELVGALGGTVTFPLKHSVNQIDSIIWIFNTTPLVTIQPNTTDRQANVIVTQNRNRERVDFLHGNYSLTLSKLKKNDSGAYRVEIHSSSLQDPFIQEYGLHVYEHLSKPKVTMGLQNIKNGTCVTNLTCSVEEGGEDVTYSWKSLGQATNESHYGSILPISWRLGKKDMTFICEARNPISSNSSNPVSPQKLCEGALRDPRASIFLKLLVVVFLLSAVALVPVILIMRRERGKVSEFIEEKNRMDTHQETFNHNPPSGETSEYATTSHLNKTTPEENPANTLYFTVQIPPKMEKHHSLPRSPDSPNLSTYENAT</sequence>
<feature type="domain" description="Ig-like" evidence="14">
    <location>
        <begin position="151"/>
        <end position="230"/>
    </location>
</feature>
<feature type="region of interest" description="Disordered" evidence="12">
    <location>
        <begin position="288"/>
        <end position="322"/>
    </location>
</feature>
<keyword evidence="9" id="KW-1015">Disulfide bond</keyword>
<keyword evidence="10" id="KW-0325">Glycoprotein</keyword>
<keyword evidence="11" id="KW-0393">Immunoglobulin domain</keyword>
<dbReference type="GO" id="GO:0002250">
    <property type="term" value="P:adaptive immune response"/>
    <property type="evidence" value="ECO:0007669"/>
    <property type="project" value="UniProtKB-KW"/>
</dbReference>
<feature type="compositionally biased region" description="Polar residues" evidence="12">
    <location>
        <begin position="345"/>
        <end position="356"/>
    </location>
</feature>
<keyword evidence="8 13" id="KW-0472">Membrane</keyword>
<keyword evidence="4" id="KW-0732">Signal</keyword>
<dbReference type="PANTHER" id="PTHR12080">
    <property type="entry name" value="SIGNALING LYMPHOCYTIC ACTIVATION MOLECULE"/>
    <property type="match status" value="1"/>
</dbReference>
<feature type="region of interest" description="Disordered" evidence="12">
    <location>
        <begin position="335"/>
        <end position="356"/>
    </location>
</feature>
<evidence type="ECO:0000256" key="1">
    <source>
        <dbReference type="ARBA" id="ARBA00004479"/>
    </source>
</evidence>
<dbReference type="SUPFAM" id="SSF48726">
    <property type="entry name" value="Immunoglobulin"/>
    <property type="match status" value="2"/>
</dbReference>
<dbReference type="AlphaFoldDB" id="A0A7J7EIE5"/>
<dbReference type="EMBL" id="JACDTQ010002865">
    <property type="protein sequence ID" value="KAF5915404.1"/>
    <property type="molecule type" value="Genomic_DNA"/>
</dbReference>
<evidence type="ECO:0000256" key="3">
    <source>
        <dbReference type="ARBA" id="ARBA00022692"/>
    </source>
</evidence>
<proteinExistence type="predicted"/>
<feature type="compositionally biased region" description="Polar residues" evidence="12">
    <location>
        <begin position="293"/>
        <end position="314"/>
    </location>
</feature>
<feature type="compositionally biased region" description="Basic and acidic residues" evidence="12">
    <location>
        <begin position="1"/>
        <end position="14"/>
    </location>
</feature>
<keyword evidence="2" id="KW-0399">Innate immunity</keyword>
<dbReference type="InterPro" id="IPR013106">
    <property type="entry name" value="Ig_V-set"/>
</dbReference>
<dbReference type="PROSITE" id="PS50835">
    <property type="entry name" value="IG_LIKE"/>
    <property type="match status" value="1"/>
</dbReference>
<organism evidence="15 16">
    <name type="scientific">Diceros bicornis minor</name>
    <name type="common">South-central black rhinoceros</name>
    <dbReference type="NCBI Taxonomy" id="77932"/>
    <lineage>
        <taxon>Eukaryota</taxon>
        <taxon>Metazoa</taxon>
        <taxon>Chordata</taxon>
        <taxon>Craniata</taxon>
        <taxon>Vertebrata</taxon>
        <taxon>Euteleostomi</taxon>
        <taxon>Mammalia</taxon>
        <taxon>Eutheria</taxon>
        <taxon>Laurasiatheria</taxon>
        <taxon>Perissodactyla</taxon>
        <taxon>Rhinocerotidae</taxon>
        <taxon>Diceros</taxon>
    </lineage>
</organism>
<dbReference type="InterPro" id="IPR013783">
    <property type="entry name" value="Ig-like_fold"/>
</dbReference>